<gene>
    <name evidence="2" type="ORF">JOF54_003998</name>
</gene>
<dbReference type="InterPro" id="IPR013901">
    <property type="entry name" value="Anthrone_oxy"/>
</dbReference>
<keyword evidence="3" id="KW-1185">Reference proteome</keyword>
<sequence length="159" mass="16660">MTLPAVLETTHRAGVAALTVVVVLDPTAPLRSAPDHAGWLRGQQRLDRVMSRVAPPLFLLTAGATAAAAVVALVDGRAGAAAARTVTAACVVAAVRVTLTRSEPENARIRGWRPEDPPAADWREVRDRWEAAHRSRRALLAVAALATAAGVAVDASGRR</sequence>
<comment type="caution">
    <text evidence="2">The sequence shown here is derived from an EMBL/GenBank/DDBJ whole genome shotgun (WGS) entry which is preliminary data.</text>
</comment>
<evidence type="ECO:0008006" key="4">
    <source>
        <dbReference type="Google" id="ProtNLM"/>
    </source>
</evidence>
<protein>
    <recommendedName>
        <fullName evidence="4">DUF1772 domain-containing protein</fullName>
    </recommendedName>
</protein>
<organism evidence="2 3">
    <name type="scientific">Microlunatus capsulatus</name>
    <dbReference type="NCBI Taxonomy" id="99117"/>
    <lineage>
        <taxon>Bacteria</taxon>
        <taxon>Bacillati</taxon>
        <taxon>Actinomycetota</taxon>
        <taxon>Actinomycetes</taxon>
        <taxon>Propionibacteriales</taxon>
        <taxon>Propionibacteriaceae</taxon>
        <taxon>Microlunatus</taxon>
    </lineage>
</organism>
<reference evidence="2 3" key="1">
    <citation type="submission" date="2021-03" db="EMBL/GenBank/DDBJ databases">
        <title>Sequencing the genomes of 1000 actinobacteria strains.</title>
        <authorList>
            <person name="Klenk H.-P."/>
        </authorList>
    </citation>
    <scope>NUCLEOTIDE SEQUENCE [LARGE SCALE GENOMIC DNA]</scope>
    <source>
        <strain evidence="2 3">DSM 12936</strain>
    </source>
</reference>
<dbReference type="Pfam" id="PF08592">
    <property type="entry name" value="Anthrone_oxy"/>
    <property type="match status" value="1"/>
</dbReference>
<accession>A0ABS4ZDK5</accession>
<keyword evidence="1" id="KW-0472">Membrane</keyword>
<dbReference type="RefSeq" id="WP_210059169.1">
    <property type="nucleotide sequence ID" value="NZ_JAGIOB010000001.1"/>
</dbReference>
<dbReference type="EMBL" id="JAGIOB010000001">
    <property type="protein sequence ID" value="MBP2419076.1"/>
    <property type="molecule type" value="Genomic_DNA"/>
</dbReference>
<evidence type="ECO:0000313" key="2">
    <source>
        <dbReference type="EMBL" id="MBP2419076.1"/>
    </source>
</evidence>
<feature type="transmembrane region" description="Helical" evidence="1">
    <location>
        <begin position="138"/>
        <end position="157"/>
    </location>
</feature>
<feature type="transmembrane region" description="Helical" evidence="1">
    <location>
        <begin position="56"/>
        <end position="74"/>
    </location>
</feature>
<keyword evidence="1" id="KW-0812">Transmembrane</keyword>
<evidence type="ECO:0000256" key="1">
    <source>
        <dbReference type="SAM" id="Phobius"/>
    </source>
</evidence>
<keyword evidence="1" id="KW-1133">Transmembrane helix</keyword>
<evidence type="ECO:0000313" key="3">
    <source>
        <dbReference type="Proteomes" id="UP000758168"/>
    </source>
</evidence>
<dbReference type="Proteomes" id="UP000758168">
    <property type="component" value="Unassembled WGS sequence"/>
</dbReference>
<proteinExistence type="predicted"/>
<name>A0ABS4ZDK5_9ACTN</name>